<gene>
    <name evidence="5" type="ORF">VitviT2T_017069</name>
</gene>
<dbReference type="Pfam" id="PF01453">
    <property type="entry name" value="B_lectin"/>
    <property type="match status" value="1"/>
</dbReference>
<keyword evidence="3" id="KW-0325">Glycoprotein</keyword>
<organism evidence="5 6">
    <name type="scientific">Vitis vinifera</name>
    <name type="common">Grape</name>
    <dbReference type="NCBI Taxonomy" id="29760"/>
    <lineage>
        <taxon>Eukaryota</taxon>
        <taxon>Viridiplantae</taxon>
        <taxon>Streptophyta</taxon>
        <taxon>Embryophyta</taxon>
        <taxon>Tracheophyta</taxon>
        <taxon>Spermatophyta</taxon>
        <taxon>Magnoliopsida</taxon>
        <taxon>eudicotyledons</taxon>
        <taxon>Gunneridae</taxon>
        <taxon>Pentapetalae</taxon>
        <taxon>rosids</taxon>
        <taxon>Vitales</taxon>
        <taxon>Vitaceae</taxon>
        <taxon>Viteae</taxon>
        <taxon>Vitis</taxon>
    </lineage>
</organism>
<keyword evidence="1" id="KW-0732">Signal</keyword>
<keyword evidence="6" id="KW-1185">Reference proteome</keyword>
<evidence type="ECO:0000313" key="6">
    <source>
        <dbReference type="Proteomes" id="UP001227230"/>
    </source>
</evidence>
<dbReference type="PANTHER" id="PTHR47976">
    <property type="entry name" value="G-TYPE LECTIN S-RECEPTOR-LIKE SERINE/THREONINE-PROTEIN KINASE SD2-5"/>
    <property type="match status" value="1"/>
</dbReference>
<name>A0ABY9CTB1_VITVI</name>
<reference evidence="5 6" key="1">
    <citation type="journal article" date="2023" name="Hortic Res">
        <title>The complete reference genome for grapevine (Vitis vinifera L.) genetics and breeding.</title>
        <authorList>
            <person name="Shi X."/>
            <person name="Cao S."/>
            <person name="Wang X."/>
            <person name="Huang S."/>
            <person name="Wang Y."/>
            <person name="Liu Z."/>
            <person name="Liu W."/>
            <person name="Leng X."/>
            <person name="Peng Y."/>
            <person name="Wang N."/>
            <person name="Wang Y."/>
            <person name="Ma Z."/>
            <person name="Xu X."/>
            <person name="Zhang F."/>
            <person name="Xue H."/>
            <person name="Zhong H."/>
            <person name="Wang Y."/>
            <person name="Zhang K."/>
            <person name="Velt A."/>
            <person name="Avia K."/>
            <person name="Holtgrawe D."/>
            <person name="Grimplet J."/>
            <person name="Matus J.T."/>
            <person name="Ware D."/>
            <person name="Wu X."/>
            <person name="Wang H."/>
            <person name="Liu C."/>
            <person name="Fang Y."/>
            <person name="Rustenholz C."/>
            <person name="Cheng Z."/>
            <person name="Xiao H."/>
            <person name="Zhou Y."/>
        </authorList>
    </citation>
    <scope>NUCLEOTIDE SEQUENCE [LARGE SCALE GENOMIC DNA]</scope>
    <source>
        <strain evidence="6">cv. Pinot noir / PN40024</strain>
        <tissue evidence="5">Leaf</tissue>
    </source>
</reference>
<proteinExistence type="predicted"/>
<keyword evidence="2" id="KW-1015">Disulfide bond</keyword>
<evidence type="ECO:0000256" key="1">
    <source>
        <dbReference type="ARBA" id="ARBA00022729"/>
    </source>
</evidence>
<evidence type="ECO:0000256" key="2">
    <source>
        <dbReference type="ARBA" id="ARBA00023157"/>
    </source>
</evidence>
<evidence type="ECO:0000259" key="4">
    <source>
        <dbReference type="Pfam" id="PF01453"/>
    </source>
</evidence>
<protein>
    <recommendedName>
        <fullName evidence="4">Bulb-type lectin domain-containing protein</fullName>
    </recommendedName>
</protein>
<dbReference type="InterPro" id="IPR036426">
    <property type="entry name" value="Bulb-type_lectin_dom_sf"/>
</dbReference>
<dbReference type="InterPro" id="IPR001480">
    <property type="entry name" value="Bulb-type_lectin_dom"/>
</dbReference>
<feature type="domain" description="Bulb-type lectin" evidence="4">
    <location>
        <begin position="1"/>
        <end position="36"/>
    </location>
</feature>
<sequence>MLDTGNLVLAGHDSTYLWQNFNHPIDTILPTQMLNQGSKLAARFSEVNYPSGRSMIILQTDQNLALYTTDFSMDSANPYFESKFLKAKA</sequence>
<dbReference type="SUPFAM" id="SSF51110">
    <property type="entry name" value="alpha-D-mannose-specific plant lectins"/>
    <property type="match status" value="1"/>
</dbReference>
<accession>A0ABY9CTB1</accession>
<evidence type="ECO:0000256" key="3">
    <source>
        <dbReference type="ARBA" id="ARBA00023180"/>
    </source>
</evidence>
<dbReference type="EMBL" id="CP126658">
    <property type="protein sequence ID" value="WJZ98554.1"/>
    <property type="molecule type" value="Genomic_DNA"/>
</dbReference>
<dbReference type="PANTHER" id="PTHR47976:SF108">
    <property type="entry name" value="G-TYPE LECTIN S-RECEPTOR-LIKE SERINE_THREONINE-PROTEIN KINASE LECRK1"/>
    <property type="match status" value="1"/>
</dbReference>
<evidence type="ECO:0000313" key="5">
    <source>
        <dbReference type="EMBL" id="WJZ98554.1"/>
    </source>
</evidence>
<dbReference type="InterPro" id="IPR051343">
    <property type="entry name" value="G-type_lectin_kinases/EP1-like"/>
</dbReference>
<dbReference type="Gene3D" id="2.90.10.10">
    <property type="entry name" value="Bulb-type lectin domain"/>
    <property type="match status" value="1"/>
</dbReference>
<dbReference type="Proteomes" id="UP001227230">
    <property type="component" value="Chromosome 11"/>
</dbReference>